<dbReference type="PROSITE" id="PS51819">
    <property type="entry name" value="VOC"/>
    <property type="match status" value="1"/>
</dbReference>
<dbReference type="InterPro" id="IPR029068">
    <property type="entry name" value="Glyas_Bleomycin-R_OHBP_Dase"/>
</dbReference>
<keyword evidence="2" id="KW-0560">Oxidoreductase</keyword>
<dbReference type="GO" id="GO:0051213">
    <property type="term" value="F:dioxygenase activity"/>
    <property type="evidence" value="ECO:0007669"/>
    <property type="project" value="UniProtKB-KW"/>
</dbReference>
<comment type="caution">
    <text evidence="2">The sequence shown here is derived from an EMBL/GenBank/DDBJ whole genome shotgun (WGS) entry which is preliminary data.</text>
</comment>
<gene>
    <name evidence="2" type="ORF">HNP25_002042</name>
</gene>
<dbReference type="SUPFAM" id="SSF54593">
    <property type="entry name" value="Glyoxalase/Bleomycin resistance protein/Dihydroxybiphenyl dioxygenase"/>
    <property type="match status" value="1"/>
</dbReference>
<keyword evidence="3" id="KW-1185">Reference proteome</keyword>
<dbReference type="Proteomes" id="UP000524404">
    <property type="component" value="Unassembled WGS sequence"/>
</dbReference>
<sequence length="128" mass="14996">MKLKLTSIIIFVQSIEVLKDFYVGILALEIIEEYGYNWLLLKVGDCQIGLHKIGEQYLEENQEAFKFDNNTKIVFEVDEDLYTLREQLIAQQVTLGEVKTFDNYDYFFCDGEDPEGNVFQLKQQKPKP</sequence>
<accession>A0A841EKC0</accession>
<protein>
    <submittedName>
        <fullName evidence="2">Catechol-2,3-dioxygenase</fullName>
    </submittedName>
</protein>
<dbReference type="InterPro" id="IPR037523">
    <property type="entry name" value="VOC_core"/>
</dbReference>
<proteinExistence type="predicted"/>
<evidence type="ECO:0000313" key="2">
    <source>
        <dbReference type="EMBL" id="MBB6003386.1"/>
    </source>
</evidence>
<reference evidence="2 3" key="1">
    <citation type="submission" date="2020-08" db="EMBL/GenBank/DDBJ databases">
        <title>Functional genomics of gut bacteria from endangered species of beetles.</title>
        <authorList>
            <person name="Carlos-Shanley C."/>
        </authorList>
    </citation>
    <scope>NUCLEOTIDE SEQUENCE [LARGE SCALE GENOMIC DNA]</scope>
    <source>
        <strain evidence="2 3">S00070</strain>
    </source>
</reference>
<evidence type="ECO:0000313" key="3">
    <source>
        <dbReference type="Proteomes" id="UP000524404"/>
    </source>
</evidence>
<dbReference type="AlphaFoldDB" id="A0A841EKC0"/>
<dbReference type="CDD" id="cd06587">
    <property type="entry name" value="VOC"/>
    <property type="match status" value="1"/>
</dbReference>
<name>A0A841EKC0_9BACT</name>
<dbReference type="EMBL" id="JACHKT010000012">
    <property type="protein sequence ID" value="MBB6003386.1"/>
    <property type="molecule type" value="Genomic_DNA"/>
</dbReference>
<keyword evidence="2" id="KW-0223">Dioxygenase</keyword>
<organism evidence="2 3">
    <name type="scientific">Arcicella rosea</name>
    <dbReference type="NCBI Taxonomy" id="502909"/>
    <lineage>
        <taxon>Bacteria</taxon>
        <taxon>Pseudomonadati</taxon>
        <taxon>Bacteroidota</taxon>
        <taxon>Cytophagia</taxon>
        <taxon>Cytophagales</taxon>
        <taxon>Flectobacillaceae</taxon>
        <taxon>Arcicella</taxon>
    </lineage>
</organism>
<evidence type="ECO:0000259" key="1">
    <source>
        <dbReference type="PROSITE" id="PS51819"/>
    </source>
</evidence>
<feature type="domain" description="VOC" evidence="1">
    <location>
        <begin position="4"/>
        <end position="124"/>
    </location>
</feature>
<dbReference type="RefSeq" id="WP_184133835.1">
    <property type="nucleotide sequence ID" value="NZ_JACHKT010000012.1"/>
</dbReference>
<dbReference type="Gene3D" id="3.10.180.10">
    <property type="entry name" value="2,3-Dihydroxybiphenyl 1,2-Dioxygenase, domain 1"/>
    <property type="match status" value="1"/>
</dbReference>